<feature type="region of interest" description="Disordered" evidence="1">
    <location>
        <begin position="46"/>
        <end position="81"/>
    </location>
</feature>
<evidence type="ECO:0000256" key="1">
    <source>
        <dbReference type="SAM" id="MobiDB-lite"/>
    </source>
</evidence>
<evidence type="ECO:0000313" key="2">
    <source>
        <dbReference type="EMBL" id="CAI9716216.1"/>
    </source>
</evidence>
<sequence>MVYGASLTVSGEFLLNTKSEPDVKRDICSKVKMIIVLIRFLLKEKKEKKEKREDIDDPDPLAKNSSDEESTSNMDGNNENE</sequence>
<proteinExistence type="predicted"/>
<name>A0AA36AIU6_OCTVU</name>
<evidence type="ECO:0000313" key="3">
    <source>
        <dbReference type="Proteomes" id="UP001162480"/>
    </source>
</evidence>
<protein>
    <submittedName>
        <fullName evidence="2">Uncharacterized protein</fullName>
    </submittedName>
</protein>
<feature type="compositionally biased region" description="Polar residues" evidence="1">
    <location>
        <begin position="71"/>
        <end position="81"/>
    </location>
</feature>
<dbReference type="EMBL" id="OX597814">
    <property type="protein sequence ID" value="CAI9716216.1"/>
    <property type="molecule type" value="Genomic_DNA"/>
</dbReference>
<keyword evidence="3" id="KW-1185">Reference proteome</keyword>
<accession>A0AA36AIU6</accession>
<dbReference type="Proteomes" id="UP001162480">
    <property type="component" value="Chromosome 1"/>
</dbReference>
<reference evidence="2" key="1">
    <citation type="submission" date="2023-08" db="EMBL/GenBank/DDBJ databases">
        <authorList>
            <person name="Alioto T."/>
            <person name="Alioto T."/>
            <person name="Gomez Garrido J."/>
        </authorList>
    </citation>
    <scope>NUCLEOTIDE SEQUENCE</scope>
</reference>
<organism evidence="2 3">
    <name type="scientific">Octopus vulgaris</name>
    <name type="common">Common octopus</name>
    <dbReference type="NCBI Taxonomy" id="6645"/>
    <lineage>
        <taxon>Eukaryota</taxon>
        <taxon>Metazoa</taxon>
        <taxon>Spiralia</taxon>
        <taxon>Lophotrochozoa</taxon>
        <taxon>Mollusca</taxon>
        <taxon>Cephalopoda</taxon>
        <taxon>Coleoidea</taxon>
        <taxon>Octopodiformes</taxon>
        <taxon>Octopoda</taxon>
        <taxon>Incirrata</taxon>
        <taxon>Octopodidae</taxon>
        <taxon>Octopus</taxon>
    </lineage>
</organism>
<dbReference type="AlphaFoldDB" id="A0AA36AIU6"/>
<gene>
    <name evidence="2" type="ORF">OCTVUL_1B003500</name>
</gene>